<keyword evidence="3" id="KW-0309">Germination</keyword>
<dbReference type="InterPro" id="IPR046953">
    <property type="entry name" value="Spore_GerAC-like_C"/>
</dbReference>
<evidence type="ECO:0000256" key="3">
    <source>
        <dbReference type="ARBA" id="ARBA00022544"/>
    </source>
</evidence>
<keyword evidence="7" id="KW-0449">Lipoprotein</keyword>
<dbReference type="InterPro" id="IPR038501">
    <property type="entry name" value="Spore_GerAC_C_sf"/>
</dbReference>
<keyword evidence="8" id="KW-0175">Coiled coil</keyword>
<keyword evidence="4" id="KW-0732">Signal</keyword>
<feature type="domain" description="Spore germination GerAC-like C-terminal" evidence="9">
    <location>
        <begin position="198"/>
        <end position="374"/>
    </location>
</feature>
<feature type="coiled-coil region" evidence="8">
    <location>
        <begin position="296"/>
        <end position="331"/>
    </location>
</feature>
<proteinExistence type="inferred from homology"/>
<feature type="domain" description="Spore germination protein N-terminal" evidence="10">
    <location>
        <begin position="21"/>
        <end position="188"/>
    </location>
</feature>
<evidence type="ECO:0000256" key="1">
    <source>
        <dbReference type="ARBA" id="ARBA00004635"/>
    </source>
</evidence>
<evidence type="ECO:0000313" key="11">
    <source>
        <dbReference type="EMBL" id="WXB87036.1"/>
    </source>
</evidence>
<dbReference type="PANTHER" id="PTHR35789:SF1">
    <property type="entry name" value="SPORE GERMINATION PROTEIN B3"/>
    <property type="match status" value="1"/>
</dbReference>
<evidence type="ECO:0000313" key="12">
    <source>
        <dbReference type="Proteomes" id="UP001368328"/>
    </source>
</evidence>
<evidence type="ECO:0000256" key="6">
    <source>
        <dbReference type="ARBA" id="ARBA00023139"/>
    </source>
</evidence>
<name>A0ABZ2MNW8_9BACI</name>
<keyword evidence="12" id="KW-1185">Reference proteome</keyword>
<evidence type="ECO:0000259" key="9">
    <source>
        <dbReference type="Pfam" id="PF05504"/>
    </source>
</evidence>
<sequence length="378" mass="43207">MRLLILILSCFILTSCVLPERILEKQGVSTAIGFDLIENNQIKGTISLLQFDPNMESSSQIISTVNGSSKNIRQSLENKTSHDISSGQLRSIIFNEELAREKGIKSLLDTFQRDSNIGSLLYLIISKPSSESIITSKNHEDLTDIGTYLYRLIEKHLKREKLTQCTLHDFLSLYYEVGIDPTLPVVTVRSKTSPYIKEVAVFKKDKMVGSISNDESIYLKMIHNPKRIIGLQQINIPKSHLEKNYISTKEMKDDYLKIMVQPIGANGNVTFSSIEKNDFNVNLSGSMIIYEMSEDLSLNNKNVKFLEKEISNYMENELDNLMKKLKTMQADPVGFGRVLKSKRMYSELTDEEWYDKYPQININTKVSFQIKRTGTNDK</sequence>
<evidence type="ECO:0000256" key="5">
    <source>
        <dbReference type="ARBA" id="ARBA00023136"/>
    </source>
</evidence>
<organism evidence="11 12">
    <name type="scientific">Metabacillus rhizosphaerae</name>
    <dbReference type="NCBI Taxonomy" id="3117747"/>
    <lineage>
        <taxon>Bacteria</taxon>
        <taxon>Bacillati</taxon>
        <taxon>Bacillota</taxon>
        <taxon>Bacilli</taxon>
        <taxon>Bacillales</taxon>
        <taxon>Bacillaceae</taxon>
        <taxon>Metabacillus</taxon>
    </lineage>
</organism>
<dbReference type="Proteomes" id="UP001368328">
    <property type="component" value="Chromosome"/>
</dbReference>
<dbReference type="EMBL" id="CP147403">
    <property type="protein sequence ID" value="WXB87036.1"/>
    <property type="molecule type" value="Genomic_DNA"/>
</dbReference>
<dbReference type="Pfam" id="PF05504">
    <property type="entry name" value="Spore_GerAC"/>
    <property type="match status" value="1"/>
</dbReference>
<reference evidence="11 12" key="1">
    <citation type="submission" date="2024-02" db="EMBL/GenBank/DDBJ databases">
        <title>Seven novel Bacillus-like species.</title>
        <authorList>
            <person name="Liu G."/>
        </authorList>
    </citation>
    <scope>NUCLEOTIDE SEQUENCE [LARGE SCALE GENOMIC DNA]</scope>
    <source>
        <strain evidence="11 12">FJAT-53654</strain>
    </source>
</reference>
<dbReference type="PANTHER" id="PTHR35789">
    <property type="entry name" value="SPORE GERMINATION PROTEIN B3"/>
    <property type="match status" value="1"/>
</dbReference>
<dbReference type="RefSeq" id="WP_338786308.1">
    <property type="nucleotide sequence ID" value="NZ_CP147403.1"/>
</dbReference>
<accession>A0ABZ2MNW8</accession>
<dbReference type="NCBIfam" id="TIGR02887">
    <property type="entry name" value="spore_ger_x_C"/>
    <property type="match status" value="1"/>
</dbReference>
<evidence type="ECO:0000256" key="8">
    <source>
        <dbReference type="SAM" id="Coils"/>
    </source>
</evidence>
<keyword evidence="5" id="KW-0472">Membrane</keyword>
<protein>
    <submittedName>
        <fullName evidence="11">Ger(X)C family spore germination protein</fullName>
    </submittedName>
</protein>
<dbReference type="Gene3D" id="3.30.300.210">
    <property type="entry name" value="Nutrient germinant receptor protein C, domain 3"/>
    <property type="match status" value="1"/>
</dbReference>
<dbReference type="PROSITE" id="PS51257">
    <property type="entry name" value="PROKAR_LIPOPROTEIN"/>
    <property type="match status" value="1"/>
</dbReference>
<dbReference type="InterPro" id="IPR008844">
    <property type="entry name" value="Spore_GerAC-like"/>
</dbReference>
<dbReference type="InterPro" id="IPR057336">
    <property type="entry name" value="GerAC_N"/>
</dbReference>
<gene>
    <name evidence="11" type="ORF">WCV66_17530</name>
</gene>
<evidence type="ECO:0000256" key="7">
    <source>
        <dbReference type="ARBA" id="ARBA00023288"/>
    </source>
</evidence>
<dbReference type="Pfam" id="PF25198">
    <property type="entry name" value="Spore_GerAC_N"/>
    <property type="match status" value="1"/>
</dbReference>
<evidence type="ECO:0000256" key="2">
    <source>
        <dbReference type="ARBA" id="ARBA00007886"/>
    </source>
</evidence>
<evidence type="ECO:0000256" key="4">
    <source>
        <dbReference type="ARBA" id="ARBA00022729"/>
    </source>
</evidence>
<keyword evidence="6" id="KW-0564">Palmitate</keyword>
<comment type="subcellular location">
    <subcellularLocation>
        <location evidence="1">Membrane</location>
        <topology evidence="1">Lipid-anchor</topology>
    </subcellularLocation>
</comment>
<evidence type="ECO:0000259" key="10">
    <source>
        <dbReference type="Pfam" id="PF25198"/>
    </source>
</evidence>
<comment type="similarity">
    <text evidence="2">Belongs to the GerABKC lipoprotein family.</text>
</comment>